<accession>A0AAV0QZJ8</accession>
<dbReference type="AlphaFoldDB" id="A0AAV0QZJ8"/>
<dbReference type="Proteomes" id="UP001154282">
    <property type="component" value="Unassembled WGS sequence"/>
</dbReference>
<organism evidence="1 2">
    <name type="scientific">Linum tenue</name>
    <dbReference type="NCBI Taxonomy" id="586396"/>
    <lineage>
        <taxon>Eukaryota</taxon>
        <taxon>Viridiplantae</taxon>
        <taxon>Streptophyta</taxon>
        <taxon>Embryophyta</taxon>
        <taxon>Tracheophyta</taxon>
        <taxon>Spermatophyta</taxon>
        <taxon>Magnoliopsida</taxon>
        <taxon>eudicotyledons</taxon>
        <taxon>Gunneridae</taxon>
        <taxon>Pentapetalae</taxon>
        <taxon>rosids</taxon>
        <taxon>fabids</taxon>
        <taxon>Malpighiales</taxon>
        <taxon>Linaceae</taxon>
        <taxon>Linum</taxon>
    </lineage>
</organism>
<protein>
    <submittedName>
        <fullName evidence="1">Uncharacterized protein</fullName>
    </submittedName>
</protein>
<dbReference type="EMBL" id="CAMGYJ010000010">
    <property type="protein sequence ID" value="CAI0550326.1"/>
    <property type="molecule type" value="Genomic_DNA"/>
</dbReference>
<sequence>MELVTKEECCSNQLRSRKVGLQRGCLCFSFYHF</sequence>
<reference evidence="1" key="1">
    <citation type="submission" date="2022-08" db="EMBL/GenBank/DDBJ databases">
        <authorList>
            <person name="Gutierrez-Valencia J."/>
        </authorList>
    </citation>
    <scope>NUCLEOTIDE SEQUENCE</scope>
</reference>
<keyword evidence="2" id="KW-1185">Reference proteome</keyword>
<evidence type="ECO:0000313" key="1">
    <source>
        <dbReference type="EMBL" id="CAI0550326.1"/>
    </source>
</evidence>
<name>A0AAV0QZJ8_9ROSI</name>
<comment type="caution">
    <text evidence="1">The sequence shown here is derived from an EMBL/GenBank/DDBJ whole genome shotgun (WGS) entry which is preliminary data.</text>
</comment>
<gene>
    <name evidence="1" type="ORF">LITE_LOCUS45500</name>
</gene>
<evidence type="ECO:0000313" key="2">
    <source>
        <dbReference type="Proteomes" id="UP001154282"/>
    </source>
</evidence>
<proteinExistence type="predicted"/>